<feature type="region of interest" description="Disordered" evidence="1">
    <location>
        <begin position="187"/>
        <end position="209"/>
    </location>
</feature>
<name>A0A1D9QL43_SCLS1</name>
<protein>
    <recommendedName>
        <fullName evidence="5">WSC domain-containing protein</fullName>
    </recommendedName>
</protein>
<dbReference type="EMBL" id="CP017828">
    <property type="protein sequence ID" value="APA15599.1"/>
    <property type="molecule type" value="Genomic_DNA"/>
</dbReference>
<evidence type="ECO:0000313" key="4">
    <source>
        <dbReference type="Proteomes" id="UP000177798"/>
    </source>
</evidence>
<evidence type="ECO:0000256" key="1">
    <source>
        <dbReference type="SAM" id="MobiDB-lite"/>
    </source>
</evidence>
<dbReference type="VEuPathDB" id="FungiDB:sscle_15g103690"/>
<proteinExistence type="predicted"/>
<evidence type="ECO:0000313" key="3">
    <source>
        <dbReference type="EMBL" id="APA15599.1"/>
    </source>
</evidence>
<gene>
    <name evidence="3" type="ORF">sscle_15g103690</name>
</gene>
<feature type="compositionally biased region" description="Basic and acidic residues" evidence="1">
    <location>
        <begin position="189"/>
        <end position="202"/>
    </location>
</feature>
<dbReference type="OrthoDB" id="3558819at2759"/>
<dbReference type="AlphaFoldDB" id="A0A1D9QL43"/>
<dbReference type="RefSeq" id="XP_001589874.1">
    <property type="nucleotide sequence ID" value="XM_001589824.1"/>
</dbReference>
<keyword evidence="2" id="KW-0812">Transmembrane</keyword>
<organism evidence="3 4">
    <name type="scientific">Sclerotinia sclerotiorum (strain ATCC 18683 / 1980 / Ss-1)</name>
    <name type="common">White mold</name>
    <name type="synonym">Whetzelinia sclerotiorum</name>
    <dbReference type="NCBI Taxonomy" id="665079"/>
    <lineage>
        <taxon>Eukaryota</taxon>
        <taxon>Fungi</taxon>
        <taxon>Dikarya</taxon>
        <taxon>Ascomycota</taxon>
        <taxon>Pezizomycotina</taxon>
        <taxon>Leotiomycetes</taxon>
        <taxon>Helotiales</taxon>
        <taxon>Sclerotiniaceae</taxon>
        <taxon>Sclerotinia</taxon>
    </lineage>
</organism>
<keyword evidence="2" id="KW-0472">Membrane</keyword>
<dbReference type="Proteomes" id="UP000177798">
    <property type="component" value="Chromosome 15"/>
</dbReference>
<keyword evidence="2" id="KW-1133">Transmembrane helix</keyword>
<reference evidence="4" key="1">
    <citation type="journal article" date="2017" name="Genome Biol. Evol.">
        <title>The complete genome sequence of the phytopathogenic fungus Sclerotinia sclerotiorum reveals insights into the genome architecture of broad host range pathogens.</title>
        <authorList>
            <person name="Derbyshire M."/>
            <person name="Denton-Giles M."/>
            <person name="Hegedus D."/>
            <person name="Seifbarghy S."/>
            <person name="Rollins J."/>
            <person name="van Kan J."/>
            <person name="Seidl M.F."/>
            <person name="Faino L."/>
            <person name="Mbengue M."/>
            <person name="Navaud O."/>
            <person name="Raffaele S."/>
            <person name="Hammond-Kosack K."/>
            <person name="Heard S."/>
            <person name="Oliver R."/>
        </authorList>
    </citation>
    <scope>NUCLEOTIDE SEQUENCE [LARGE SCALE GENOMIC DNA]</scope>
    <source>
        <strain evidence="4">ATCC 18683 / 1980 / Ss-1</strain>
    </source>
</reference>
<accession>A0A1D9QL43</accession>
<evidence type="ECO:0008006" key="5">
    <source>
        <dbReference type="Google" id="ProtNLM"/>
    </source>
</evidence>
<dbReference type="KEGG" id="ssl:SS1G_09596"/>
<feature type="transmembrane region" description="Helical" evidence="2">
    <location>
        <begin position="157"/>
        <end position="180"/>
    </location>
</feature>
<dbReference type="OMA" id="LWACCTY"/>
<feature type="region of interest" description="Disordered" evidence="1">
    <location>
        <begin position="129"/>
        <end position="154"/>
    </location>
</feature>
<sequence>MEFDTCVGSNICKSSSGLSTEAEYYLGYCNDPTYTASVCPKQCVDLETNGGGSLGIVYNETSSEWTCCNDTTCKSLSNQVFEAPDPSSLSVIASPTSRPYSTFSMSSASPSSTSSSSAMASSSSGASLMIGSSTASTTTPTSSSSSSPSSSKISSGATAGIGVAAAAFAVLLGLLAYFILRSRRPNRKSNQEMKEQYTKPELSDEMGSRGNQGIEVVPIEHHAANARIEMGDV</sequence>
<evidence type="ECO:0000256" key="2">
    <source>
        <dbReference type="SAM" id="Phobius"/>
    </source>
</evidence>